<proteinExistence type="predicted"/>
<protein>
    <submittedName>
        <fullName evidence="1">Uncharacterized protein</fullName>
    </submittedName>
</protein>
<organism evidence="1 2">
    <name type="scientific">Salmonella diarizonae</name>
    <dbReference type="NCBI Taxonomy" id="59204"/>
    <lineage>
        <taxon>Bacteria</taxon>
        <taxon>Pseudomonadati</taxon>
        <taxon>Pseudomonadota</taxon>
        <taxon>Gammaproteobacteria</taxon>
        <taxon>Enterobacterales</taxon>
        <taxon>Enterobacteriaceae</taxon>
        <taxon>Salmonella</taxon>
    </lineage>
</organism>
<evidence type="ECO:0000313" key="1">
    <source>
        <dbReference type="EMBL" id="ATW56228.1"/>
    </source>
</evidence>
<dbReference type="Proteomes" id="UP000230639">
    <property type="component" value="Chromosome"/>
</dbReference>
<evidence type="ECO:0000313" key="2">
    <source>
        <dbReference type="Proteomes" id="UP000230639"/>
    </source>
</evidence>
<dbReference type="EMBL" id="CP023345">
    <property type="protein sequence ID" value="ATW56228.1"/>
    <property type="molecule type" value="Genomic_DNA"/>
</dbReference>
<sequence>MILTVRYLAYLPSAGINIQNKHRISNETSEDISKITFVVIEVKRERFVYMLQTVSNISKIARVVNLLMVFYLLRMK</sequence>
<reference evidence="1 2" key="1">
    <citation type="submission" date="2017-09" db="EMBL/GenBank/DDBJ databases">
        <title>Complete genome of Salmonella enterica subsp. diarizonae isolated from stool of a patient with bacterial enteropathy.</title>
        <authorList>
            <person name="Zhou J."/>
            <person name="Chen Q."/>
            <person name="Guo L."/>
            <person name="Fan J."/>
        </authorList>
    </citation>
    <scope>NUCLEOTIDE SEQUENCE [LARGE SCALE GENOMIC DNA]</scope>
    <source>
        <strain evidence="1 2">HZS154</strain>
    </source>
</reference>
<accession>A0A2I5HL45</accession>
<dbReference type="AlphaFoldDB" id="A0A2I5HL45"/>
<name>A0A2I5HL45_SALDZ</name>
<gene>
    <name evidence="1" type="ORF">CNQ75_17925</name>
</gene>